<feature type="transmembrane region" description="Helical" evidence="6">
    <location>
        <begin position="244"/>
        <end position="264"/>
    </location>
</feature>
<evidence type="ECO:0000256" key="2">
    <source>
        <dbReference type="ARBA" id="ARBA00022475"/>
    </source>
</evidence>
<evidence type="ECO:0000256" key="1">
    <source>
        <dbReference type="ARBA" id="ARBA00004651"/>
    </source>
</evidence>
<dbReference type="OrthoDB" id="109075at2"/>
<keyword evidence="3 6" id="KW-0812">Transmembrane</keyword>
<comment type="subcellular location">
    <subcellularLocation>
        <location evidence="1">Cell membrane</location>
        <topology evidence="1">Multi-pass membrane protein</topology>
    </subcellularLocation>
</comment>
<evidence type="ECO:0000256" key="5">
    <source>
        <dbReference type="ARBA" id="ARBA00023136"/>
    </source>
</evidence>
<evidence type="ECO:0000256" key="3">
    <source>
        <dbReference type="ARBA" id="ARBA00022692"/>
    </source>
</evidence>
<reference evidence="7 8" key="1">
    <citation type="submission" date="2018-06" db="EMBL/GenBank/DDBJ databases">
        <title>Genomic Encyclopedia of Type Strains, Phase IV (KMG-IV): sequencing the most valuable type-strain genomes for metagenomic binning, comparative biology and taxonomic classification.</title>
        <authorList>
            <person name="Goeker M."/>
        </authorList>
    </citation>
    <scope>NUCLEOTIDE SEQUENCE [LARGE SCALE GENOMIC DNA]</scope>
    <source>
        <strain evidence="7 8">DSM 22112</strain>
    </source>
</reference>
<feature type="transmembrane region" description="Helical" evidence="6">
    <location>
        <begin position="401"/>
        <end position="423"/>
    </location>
</feature>
<dbReference type="GO" id="GO:0005886">
    <property type="term" value="C:plasma membrane"/>
    <property type="evidence" value="ECO:0007669"/>
    <property type="project" value="UniProtKB-SubCell"/>
</dbReference>
<evidence type="ECO:0000256" key="6">
    <source>
        <dbReference type="SAM" id="Phobius"/>
    </source>
</evidence>
<dbReference type="Proteomes" id="UP000253490">
    <property type="component" value="Unassembled WGS sequence"/>
</dbReference>
<dbReference type="InterPro" id="IPR050833">
    <property type="entry name" value="Poly_Biosynth_Transport"/>
</dbReference>
<dbReference type="AlphaFoldDB" id="A0A366IDL6"/>
<feature type="transmembrane region" description="Helical" evidence="6">
    <location>
        <begin position="83"/>
        <end position="107"/>
    </location>
</feature>
<gene>
    <name evidence="7" type="ORF">DES36_102228</name>
</gene>
<comment type="caution">
    <text evidence="7">The sequence shown here is derived from an EMBL/GenBank/DDBJ whole genome shotgun (WGS) entry which is preliminary data.</text>
</comment>
<sequence>MRLILYIQKKIKKSTFGKNIMLITGGTAFAQALGIIFSPIITRIYPPEQYGVLTAYSAVLGLLAISASFDYQNAIPIADDDDMAINLLVLSMSFLSIVVLIIFVLLTLYGEHFLKLMDSEVLSSYKYLIPFGVFFTGTYNIVLQWGFRERNYKIITRTKISQSITSNLTKLIFGLMKFGPVGLILGVIIGQSAGITSLITPVIKKKELLLAVSQQRLKQVMKRYKNFPLYSAPSNYVYTAGNNLPVVLLVSFFGTSAVGLFGLANSITSLPMSLIGNSVSQVFYSEAAKIGKDNPDKIKSIAQKLIKQIALIALIPFVILLLFGPWLFSFVFGSEWYDAGVYSQMLSFMVYFHFIITPVGRILEIFERQREGLLLNITRLILIFVAFVITKTMNLNSYQAVGLYSIFSSITYVALLVMVMKILDSEIKRVNNQ</sequence>
<dbReference type="RefSeq" id="WP_113919647.1">
    <property type="nucleotide sequence ID" value="NZ_QNRX01000002.1"/>
</dbReference>
<keyword evidence="5 6" id="KW-0472">Membrane</keyword>
<feature type="transmembrane region" description="Helical" evidence="6">
    <location>
        <begin position="20"/>
        <end position="41"/>
    </location>
</feature>
<protein>
    <submittedName>
        <fullName evidence="7">O-antigen/teichoic acid export membrane protein</fullName>
    </submittedName>
</protein>
<feature type="transmembrane region" description="Helical" evidence="6">
    <location>
        <begin position="372"/>
        <end position="389"/>
    </location>
</feature>
<dbReference type="EMBL" id="QNRX01000002">
    <property type="protein sequence ID" value="RBP69084.1"/>
    <property type="molecule type" value="Genomic_DNA"/>
</dbReference>
<keyword evidence="8" id="KW-1185">Reference proteome</keyword>
<feature type="transmembrane region" description="Helical" evidence="6">
    <location>
        <begin position="127"/>
        <end position="147"/>
    </location>
</feature>
<organism evidence="7 8">
    <name type="scientific">Alkalibaculum bacchi</name>
    <dbReference type="NCBI Taxonomy" id="645887"/>
    <lineage>
        <taxon>Bacteria</taxon>
        <taxon>Bacillati</taxon>
        <taxon>Bacillota</taxon>
        <taxon>Clostridia</taxon>
        <taxon>Eubacteriales</taxon>
        <taxon>Eubacteriaceae</taxon>
        <taxon>Alkalibaculum</taxon>
    </lineage>
</organism>
<evidence type="ECO:0000313" key="7">
    <source>
        <dbReference type="EMBL" id="RBP69084.1"/>
    </source>
</evidence>
<keyword evidence="2" id="KW-1003">Cell membrane</keyword>
<keyword evidence="4 6" id="KW-1133">Transmembrane helix</keyword>
<feature type="transmembrane region" description="Helical" evidence="6">
    <location>
        <begin position="340"/>
        <end position="360"/>
    </location>
</feature>
<evidence type="ECO:0000313" key="8">
    <source>
        <dbReference type="Proteomes" id="UP000253490"/>
    </source>
</evidence>
<dbReference type="Pfam" id="PF13440">
    <property type="entry name" value="Polysacc_synt_3"/>
    <property type="match status" value="1"/>
</dbReference>
<name>A0A366IDL6_9FIRM</name>
<proteinExistence type="predicted"/>
<feature type="transmembrane region" description="Helical" evidence="6">
    <location>
        <begin position="309"/>
        <end position="328"/>
    </location>
</feature>
<dbReference type="PANTHER" id="PTHR30250">
    <property type="entry name" value="PST FAMILY PREDICTED COLANIC ACID TRANSPORTER"/>
    <property type="match status" value="1"/>
</dbReference>
<evidence type="ECO:0000256" key="4">
    <source>
        <dbReference type="ARBA" id="ARBA00022989"/>
    </source>
</evidence>
<dbReference type="PANTHER" id="PTHR30250:SF28">
    <property type="entry name" value="POLYSACCHARIDE BIOSYNTHESIS PROTEIN"/>
    <property type="match status" value="1"/>
</dbReference>
<accession>A0A366IDL6</accession>
<feature type="transmembrane region" description="Helical" evidence="6">
    <location>
        <begin position="53"/>
        <end position="71"/>
    </location>
</feature>